<feature type="binding site" evidence="2">
    <location>
        <begin position="88"/>
        <end position="89"/>
    </location>
    <ligand>
        <name>CoA</name>
        <dbReference type="ChEBI" id="CHEBI:57287"/>
    </ligand>
</feature>
<proteinExistence type="predicted"/>
<gene>
    <name evidence="6" type="ORF">H4687_007632</name>
</gene>
<sequence length="245" mass="25952">MIEELLPGAVVVVEAYAPDTDAAVEGIELYPEEEAVVARAVAKRRREFTVVRACARRAMEKLGVAPRAIVPGERGAPGWPDGLTGSMTHCEGYAAAALVRQDDLASLGIDAEPHGALPEGVLAAIALPAEETRLGRLTAGDPTVHWDRLLFSAKESVYKAWFPLTGRWLDFSEADIEISVEPGGRSGALRAELLVPGPAVDGRRVDAFAGRWTVRRGLVATAVSVPRSTVPLAAEARSGEARDAG</sequence>
<dbReference type="GO" id="GO:0009366">
    <property type="term" value="C:enterobactin synthetase complex"/>
    <property type="evidence" value="ECO:0007669"/>
    <property type="project" value="InterPro"/>
</dbReference>
<dbReference type="InterPro" id="IPR008278">
    <property type="entry name" value="4-PPantetheinyl_Trfase_dom"/>
</dbReference>
<dbReference type="RefSeq" id="WP_046914683.1">
    <property type="nucleotide sequence ID" value="NZ_JADBGF010000001.1"/>
</dbReference>
<dbReference type="InterPro" id="IPR037143">
    <property type="entry name" value="4-PPantetheinyl_Trfase_dom_sf"/>
</dbReference>
<organism evidence="6 7">
    <name type="scientific">Streptomyces stelliscabiei</name>
    <dbReference type="NCBI Taxonomy" id="146820"/>
    <lineage>
        <taxon>Bacteria</taxon>
        <taxon>Bacillati</taxon>
        <taxon>Actinomycetota</taxon>
        <taxon>Actinomycetes</taxon>
        <taxon>Kitasatosporales</taxon>
        <taxon>Streptomycetaceae</taxon>
        <taxon>Streptomyces</taxon>
    </lineage>
</organism>
<accession>A0A8I0PH91</accession>
<evidence type="ECO:0000313" key="7">
    <source>
        <dbReference type="Proteomes" id="UP000629287"/>
    </source>
</evidence>
<dbReference type="GO" id="GO:0009239">
    <property type="term" value="P:enterobactin biosynthetic process"/>
    <property type="evidence" value="ECO:0007669"/>
    <property type="project" value="InterPro"/>
</dbReference>
<evidence type="ECO:0000256" key="2">
    <source>
        <dbReference type="PIRSR" id="PIRSR603542-1"/>
    </source>
</evidence>
<evidence type="ECO:0000256" key="1">
    <source>
        <dbReference type="ARBA" id="ARBA00022679"/>
    </source>
</evidence>
<evidence type="ECO:0000313" key="6">
    <source>
        <dbReference type="EMBL" id="MBE1601503.1"/>
    </source>
</evidence>
<feature type="domain" description="4'-phosphopantetheinyl transferase N-terminal" evidence="5">
    <location>
        <begin position="32"/>
        <end position="97"/>
    </location>
</feature>
<comment type="caution">
    <text evidence="6">The sequence shown here is derived from an EMBL/GenBank/DDBJ whole genome shotgun (WGS) entry which is preliminary data.</text>
</comment>
<dbReference type="PANTHER" id="PTHR38096">
    <property type="entry name" value="ENTEROBACTIN SYNTHASE COMPONENT D"/>
    <property type="match status" value="1"/>
</dbReference>
<feature type="domain" description="4'-phosphopantetheinyl transferase" evidence="4">
    <location>
        <begin position="106"/>
        <end position="178"/>
    </location>
</feature>
<dbReference type="GO" id="GO:0008897">
    <property type="term" value="F:holo-[acyl-carrier-protein] synthase activity"/>
    <property type="evidence" value="ECO:0007669"/>
    <property type="project" value="InterPro"/>
</dbReference>
<keyword evidence="3" id="KW-0460">Magnesium</keyword>
<dbReference type="GO" id="GO:0000287">
    <property type="term" value="F:magnesium ion binding"/>
    <property type="evidence" value="ECO:0007669"/>
    <property type="project" value="InterPro"/>
</dbReference>
<comment type="cofactor">
    <cofactor evidence="3">
        <name>Mg(2+)</name>
        <dbReference type="ChEBI" id="CHEBI:18420"/>
    </cofactor>
</comment>
<dbReference type="Pfam" id="PF01648">
    <property type="entry name" value="ACPS"/>
    <property type="match status" value="1"/>
</dbReference>
<dbReference type="PANTHER" id="PTHR38096:SF1">
    <property type="entry name" value="ENTEROBACTIN SYNTHASE COMPONENT D"/>
    <property type="match status" value="1"/>
</dbReference>
<dbReference type="PRINTS" id="PR01399">
    <property type="entry name" value="ENTSNTHTASED"/>
</dbReference>
<feature type="binding site" evidence="3">
    <location>
        <position position="110"/>
    </location>
    <ligand>
        <name>Mg(2+)</name>
        <dbReference type="ChEBI" id="CHEBI:18420"/>
    </ligand>
</feature>
<dbReference type="SUPFAM" id="SSF56214">
    <property type="entry name" value="4'-phosphopantetheinyl transferase"/>
    <property type="match status" value="1"/>
</dbReference>
<dbReference type="Proteomes" id="UP000629287">
    <property type="component" value="Unassembled WGS sequence"/>
</dbReference>
<feature type="binding site" evidence="2">
    <location>
        <position position="159"/>
    </location>
    <ligand>
        <name>CoA</name>
        <dbReference type="ChEBI" id="CHEBI:57287"/>
    </ligand>
</feature>
<feature type="binding site" evidence="2">
    <location>
        <position position="155"/>
    </location>
    <ligand>
        <name>CoA</name>
        <dbReference type="ChEBI" id="CHEBI:57287"/>
    </ligand>
</feature>
<dbReference type="GeneID" id="86832121"/>
<reference evidence="6 7" key="1">
    <citation type="submission" date="2020-10" db="EMBL/GenBank/DDBJ databases">
        <title>Sequencing the genomes of 1000 actinobacteria strains.</title>
        <authorList>
            <person name="Klenk H.-P."/>
        </authorList>
    </citation>
    <scope>NUCLEOTIDE SEQUENCE [LARGE SCALE GENOMIC DNA]</scope>
    <source>
        <strain evidence="6 7">DSM 41803</strain>
    </source>
</reference>
<keyword evidence="7" id="KW-1185">Reference proteome</keyword>
<dbReference type="OrthoDB" id="8210607at2"/>
<protein>
    <submittedName>
        <fullName evidence="6">4'-phosphopantetheinyl transferase EntD</fullName>
    </submittedName>
</protein>
<dbReference type="Pfam" id="PF17837">
    <property type="entry name" value="4PPT_N"/>
    <property type="match status" value="1"/>
</dbReference>
<feature type="binding site" evidence="2">
    <location>
        <position position="44"/>
    </location>
    <ligand>
        <name>CoA</name>
        <dbReference type="ChEBI" id="CHEBI:57287"/>
    </ligand>
</feature>
<keyword evidence="1 6" id="KW-0808">Transferase</keyword>
<dbReference type="InterPro" id="IPR003542">
    <property type="entry name" value="Enbac_synth_compD-like"/>
</dbReference>
<feature type="binding site" evidence="2">
    <location>
        <position position="110"/>
    </location>
    <ligand>
        <name>CoA</name>
        <dbReference type="ChEBI" id="CHEBI:57287"/>
    </ligand>
</feature>
<dbReference type="AlphaFoldDB" id="A0A8I0PH91"/>
<evidence type="ECO:0000259" key="4">
    <source>
        <dbReference type="Pfam" id="PF01648"/>
    </source>
</evidence>
<name>A0A8I0PH91_9ACTN</name>
<feature type="binding site" evidence="2">
    <location>
        <position position="52"/>
    </location>
    <ligand>
        <name>CoA</name>
        <dbReference type="ChEBI" id="CHEBI:57287"/>
    </ligand>
</feature>
<evidence type="ECO:0000256" key="3">
    <source>
        <dbReference type="PIRSR" id="PIRSR603542-2"/>
    </source>
</evidence>
<feature type="binding site" evidence="3">
    <location>
        <position position="111"/>
    </location>
    <ligand>
        <name>Mg(2+)</name>
        <dbReference type="ChEBI" id="CHEBI:18420"/>
    </ligand>
</feature>
<keyword evidence="3" id="KW-0479">Metal-binding</keyword>
<feature type="binding site" evidence="3">
    <location>
        <position position="112"/>
    </location>
    <ligand>
        <name>Mg(2+)</name>
        <dbReference type="ChEBI" id="CHEBI:18420"/>
    </ligand>
</feature>
<dbReference type="InterPro" id="IPR041354">
    <property type="entry name" value="4PPT_N"/>
</dbReference>
<evidence type="ECO:0000259" key="5">
    <source>
        <dbReference type="Pfam" id="PF17837"/>
    </source>
</evidence>
<feature type="binding site" evidence="2">
    <location>
        <position position="169"/>
    </location>
    <ligand>
        <name>CoA</name>
        <dbReference type="ChEBI" id="CHEBI:57287"/>
    </ligand>
</feature>
<dbReference type="Gene3D" id="3.90.470.20">
    <property type="entry name" value="4'-phosphopantetheinyl transferase domain"/>
    <property type="match status" value="1"/>
</dbReference>
<dbReference type="EMBL" id="JADBGF010000001">
    <property type="protein sequence ID" value="MBE1601503.1"/>
    <property type="molecule type" value="Genomic_DNA"/>
</dbReference>
<dbReference type="GO" id="GO:0005886">
    <property type="term" value="C:plasma membrane"/>
    <property type="evidence" value="ECO:0007669"/>
    <property type="project" value="TreeGrafter"/>
</dbReference>